<accession>A0AA37U5N5</accession>
<dbReference type="GO" id="GO:0016301">
    <property type="term" value="F:kinase activity"/>
    <property type="evidence" value="ECO:0007669"/>
    <property type="project" value="UniProtKB-KW"/>
</dbReference>
<keyword evidence="4 7" id="KW-0418">Kinase</keyword>
<keyword evidence="3" id="KW-0547">Nucleotide-binding</keyword>
<name>A0AA37U5N5_9RHOB</name>
<dbReference type="CDD" id="cd01166">
    <property type="entry name" value="KdgK"/>
    <property type="match status" value="1"/>
</dbReference>
<evidence type="ECO:0000256" key="4">
    <source>
        <dbReference type="ARBA" id="ARBA00022777"/>
    </source>
</evidence>
<sequence length="322" mass="32558">MAPISETPVVIGSIGELLVEFVCAEKGGRNLVAAPYIGPFPSGAPGIFIDQAARIAASFGGRAVFAGAVGDDAFGRVVLDRLVADGVDPGLIRVVPGVPTGSAFVSYNDDGSRDFVFNIGHSAAARMPGLDEIAAGFLAAGISVLHISGSMLGDVAMRATGLALCERLVDQGVAISIDPNIRAELISDAGYIGALQRIIAMAGYVLPSDADADVLWPEQAFDAWSARLLAGAAQVVVLKRGDQGCIGRDAGGIVDLAAHRVSVLDPTGAGDCFCATLVTLLAAGQALPDALARANAAGALAVQKLGPMEGNSGLAEIDALKG</sequence>
<keyword evidence="5" id="KW-0067">ATP-binding</keyword>
<dbReference type="Proteomes" id="UP001157355">
    <property type="component" value="Unassembled WGS sequence"/>
</dbReference>
<evidence type="ECO:0000256" key="1">
    <source>
        <dbReference type="ARBA" id="ARBA00010688"/>
    </source>
</evidence>
<proteinExistence type="inferred from homology"/>
<dbReference type="InterPro" id="IPR011611">
    <property type="entry name" value="PfkB_dom"/>
</dbReference>
<dbReference type="EMBL" id="BSPP01000011">
    <property type="protein sequence ID" value="GLS88164.1"/>
    <property type="molecule type" value="Genomic_DNA"/>
</dbReference>
<dbReference type="RefSeq" id="WP_284326337.1">
    <property type="nucleotide sequence ID" value="NZ_BSPP01000011.1"/>
</dbReference>
<protein>
    <submittedName>
        <fullName evidence="7">Sugar kinase</fullName>
    </submittedName>
</protein>
<evidence type="ECO:0000256" key="3">
    <source>
        <dbReference type="ARBA" id="ARBA00022741"/>
    </source>
</evidence>
<dbReference type="PANTHER" id="PTHR43085">
    <property type="entry name" value="HEXOKINASE FAMILY MEMBER"/>
    <property type="match status" value="1"/>
</dbReference>
<gene>
    <name evidence="7" type="ORF">GCM10010873_31380</name>
</gene>
<evidence type="ECO:0000313" key="7">
    <source>
        <dbReference type="EMBL" id="GLS88164.1"/>
    </source>
</evidence>
<dbReference type="PANTHER" id="PTHR43085:SF1">
    <property type="entry name" value="PSEUDOURIDINE KINASE-RELATED"/>
    <property type="match status" value="1"/>
</dbReference>
<dbReference type="Pfam" id="PF00294">
    <property type="entry name" value="PfkB"/>
    <property type="match status" value="1"/>
</dbReference>
<evidence type="ECO:0000259" key="6">
    <source>
        <dbReference type="Pfam" id="PF00294"/>
    </source>
</evidence>
<organism evidence="7 8">
    <name type="scientific">Cypionkella aquatica</name>
    <dbReference type="NCBI Taxonomy" id="1756042"/>
    <lineage>
        <taxon>Bacteria</taxon>
        <taxon>Pseudomonadati</taxon>
        <taxon>Pseudomonadota</taxon>
        <taxon>Alphaproteobacteria</taxon>
        <taxon>Rhodobacterales</taxon>
        <taxon>Paracoccaceae</taxon>
        <taxon>Cypionkella</taxon>
    </lineage>
</organism>
<dbReference type="SUPFAM" id="SSF53613">
    <property type="entry name" value="Ribokinase-like"/>
    <property type="match status" value="1"/>
</dbReference>
<dbReference type="GO" id="GO:0005524">
    <property type="term" value="F:ATP binding"/>
    <property type="evidence" value="ECO:0007669"/>
    <property type="project" value="UniProtKB-KW"/>
</dbReference>
<evidence type="ECO:0000256" key="5">
    <source>
        <dbReference type="ARBA" id="ARBA00022840"/>
    </source>
</evidence>
<dbReference type="InterPro" id="IPR029056">
    <property type="entry name" value="Ribokinase-like"/>
</dbReference>
<comment type="similarity">
    <text evidence="1">Belongs to the carbohydrate kinase PfkB family.</text>
</comment>
<dbReference type="Gene3D" id="3.40.1190.20">
    <property type="match status" value="1"/>
</dbReference>
<dbReference type="InterPro" id="IPR050306">
    <property type="entry name" value="PfkB_Carbo_kinase"/>
</dbReference>
<reference evidence="7 8" key="1">
    <citation type="journal article" date="2014" name="Int. J. Syst. Evol. Microbiol.">
        <title>Complete genome sequence of Corynebacterium casei LMG S-19264T (=DSM 44701T), isolated from a smear-ripened cheese.</title>
        <authorList>
            <consortium name="US DOE Joint Genome Institute (JGI-PGF)"/>
            <person name="Walter F."/>
            <person name="Albersmeier A."/>
            <person name="Kalinowski J."/>
            <person name="Ruckert C."/>
        </authorList>
    </citation>
    <scope>NUCLEOTIDE SEQUENCE [LARGE SCALE GENOMIC DNA]</scope>
    <source>
        <strain evidence="7 8">NBRC 111766</strain>
    </source>
</reference>
<dbReference type="AlphaFoldDB" id="A0AA37U5N5"/>
<feature type="domain" description="Carbohydrate kinase PfkB" evidence="6">
    <location>
        <begin position="53"/>
        <end position="309"/>
    </location>
</feature>
<evidence type="ECO:0000313" key="8">
    <source>
        <dbReference type="Proteomes" id="UP001157355"/>
    </source>
</evidence>
<comment type="caution">
    <text evidence="7">The sequence shown here is derived from an EMBL/GenBank/DDBJ whole genome shotgun (WGS) entry which is preliminary data.</text>
</comment>
<keyword evidence="2" id="KW-0808">Transferase</keyword>
<evidence type="ECO:0000256" key="2">
    <source>
        <dbReference type="ARBA" id="ARBA00022679"/>
    </source>
</evidence>
<keyword evidence="8" id="KW-1185">Reference proteome</keyword>